<organism evidence="1 2">
    <name type="scientific">Parafrankia irregularis</name>
    <dbReference type="NCBI Taxonomy" id="795642"/>
    <lineage>
        <taxon>Bacteria</taxon>
        <taxon>Bacillati</taxon>
        <taxon>Actinomycetota</taxon>
        <taxon>Actinomycetes</taxon>
        <taxon>Frankiales</taxon>
        <taxon>Frankiaceae</taxon>
        <taxon>Parafrankia</taxon>
    </lineage>
</organism>
<dbReference type="Proteomes" id="UP000198802">
    <property type="component" value="Unassembled WGS sequence"/>
</dbReference>
<reference evidence="2" key="1">
    <citation type="submission" date="2015-11" db="EMBL/GenBank/DDBJ databases">
        <authorList>
            <person name="Varghese N."/>
        </authorList>
    </citation>
    <scope>NUCLEOTIDE SEQUENCE [LARGE SCALE GENOMIC DNA]</scope>
    <source>
        <strain evidence="2">DSM 45899</strain>
    </source>
</reference>
<evidence type="ECO:0000313" key="2">
    <source>
        <dbReference type="Proteomes" id="UP000198802"/>
    </source>
</evidence>
<dbReference type="RefSeq" id="WP_131799366.1">
    <property type="nucleotide sequence ID" value="NZ_FAOZ01000001.1"/>
</dbReference>
<evidence type="ECO:0000313" key="1">
    <source>
        <dbReference type="EMBL" id="CUU53519.1"/>
    </source>
</evidence>
<proteinExistence type="predicted"/>
<dbReference type="EMBL" id="FAOZ01000001">
    <property type="protein sequence ID" value="CUU53519.1"/>
    <property type="molecule type" value="Genomic_DNA"/>
</dbReference>
<protein>
    <submittedName>
        <fullName evidence="1">Uncharacterized protein</fullName>
    </submittedName>
</protein>
<sequence>MALPTALPIVFAADPAGPDPTEATETILDATDRGKPAVTDAGRAARAAPADVRAFAVLRLRGAVVRVVAVREGVARDVVARVVAVRAGAVRLDVARGAVARVVVDRDVVDREAEPPGAEAAEADRRFASASVAAVFPVGEAVELPVDAVMGWAGLPPTRAAGTVFAPPDVAFAGPEGTPVPVVAPGALAALALVALVPLVLAAEDLAGTGLPADALPDADLAAAGLVAAGLAVDALLSDALADSGLAVDDLLADDLAAAGFTVEVVPAAEVSLGTATASEALVDFEALAGFEVPAGFEVLGGTCSAPLVDPAAPAAFFVSALDVAADPPGAGAAGATAVGAVKVGIGPGRCARPPTTPAPLLDALVSDELVAMGPFPPSCAMKQRARTAHCH</sequence>
<name>A0A0S4QEF4_9ACTN</name>
<keyword evidence="2" id="KW-1185">Reference proteome</keyword>
<gene>
    <name evidence="1" type="ORF">Ga0074812_10117</name>
</gene>
<dbReference type="AlphaFoldDB" id="A0A0S4QEF4"/>
<accession>A0A0S4QEF4</accession>